<organism evidence="4">
    <name type="scientific">Schistosoma curassoni</name>
    <dbReference type="NCBI Taxonomy" id="6186"/>
    <lineage>
        <taxon>Eukaryota</taxon>
        <taxon>Metazoa</taxon>
        <taxon>Spiralia</taxon>
        <taxon>Lophotrochozoa</taxon>
        <taxon>Platyhelminthes</taxon>
        <taxon>Trematoda</taxon>
        <taxon>Digenea</taxon>
        <taxon>Strigeidida</taxon>
        <taxon>Schistosomatoidea</taxon>
        <taxon>Schistosomatidae</taxon>
        <taxon>Schistosoma</taxon>
    </lineage>
</organism>
<name>A0A183KQY3_9TREM</name>
<feature type="region of interest" description="Disordered" evidence="1">
    <location>
        <begin position="1"/>
        <end position="51"/>
    </location>
</feature>
<dbReference type="Proteomes" id="UP000279833">
    <property type="component" value="Unassembled WGS sequence"/>
</dbReference>
<evidence type="ECO:0000313" key="2">
    <source>
        <dbReference type="EMBL" id="VDP63631.1"/>
    </source>
</evidence>
<dbReference type="AlphaFoldDB" id="A0A183KQY3"/>
<sequence>MTASLGIKRSSPEPVVDPMQDVPDAVNCRPAATGRRPPPLDIPETPELDEL</sequence>
<evidence type="ECO:0000313" key="4">
    <source>
        <dbReference type="WBParaSite" id="SCUD_0001747101-mRNA-1"/>
    </source>
</evidence>
<reference evidence="2 3" key="2">
    <citation type="submission" date="2018-11" db="EMBL/GenBank/DDBJ databases">
        <authorList>
            <consortium name="Pathogen Informatics"/>
        </authorList>
    </citation>
    <scope>NUCLEOTIDE SEQUENCE [LARGE SCALE GENOMIC DNA]</scope>
    <source>
        <strain evidence="2">Dakar</strain>
        <strain evidence="3">Dakar, Senegal</strain>
    </source>
</reference>
<protein>
    <submittedName>
        <fullName evidence="4">Chromosome partitioning protein ParB</fullName>
    </submittedName>
</protein>
<evidence type="ECO:0000313" key="3">
    <source>
        <dbReference type="Proteomes" id="UP000279833"/>
    </source>
</evidence>
<gene>
    <name evidence="2" type="ORF">SCUD_LOCUS17468</name>
</gene>
<proteinExistence type="predicted"/>
<dbReference type="EMBL" id="UZAK01039827">
    <property type="protein sequence ID" value="VDP63631.1"/>
    <property type="molecule type" value="Genomic_DNA"/>
</dbReference>
<keyword evidence="3" id="KW-1185">Reference proteome</keyword>
<accession>A0A183KQY3</accession>
<dbReference type="WBParaSite" id="SCUD_0001747101-mRNA-1">
    <property type="protein sequence ID" value="SCUD_0001747101-mRNA-1"/>
    <property type="gene ID" value="SCUD_0001747101"/>
</dbReference>
<evidence type="ECO:0000256" key="1">
    <source>
        <dbReference type="SAM" id="MobiDB-lite"/>
    </source>
</evidence>
<reference evidence="4" key="1">
    <citation type="submission" date="2016-06" db="UniProtKB">
        <authorList>
            <consortium name="WormBaseParasite"/>
        </authorList>
    </citation>
    <scope>IDENTIFICATION</scope>
</reference>